<proteinExistence type="inferred from homology"/>
<evidence type="ECO:0000313" key="2">
    <source>
        <dbReference type="EMBL" id="GAB48592.1"/>
    </source>
</evidence>
<dbReference type="eggNOG" id="COG1324">
    <property type="taxonomic scope" value="Bacteria"/>
</dbReference>
<dbReference type="PANTHER" id="PTHR23419">
    <property type="entry name" value="DIVALENT CATION TOLERANCE CUTA-RELATED"/>
    <property type="match status" value="1"/>
</dbReference>
<protein>
    <submittedName>
        <fullName evidence="2">Divalent cation tolerance protein</fullName>
    </submittedName>
</protein>
<evidence type="ECO:0000313" key="3">
    <source>
        <dbReference type="Proteomes" id="UP000004367"/>
    </source>
</evidence>
<name>H5US84_9MICO</name>
<accession>H5US84</accession>
<sequence>MTECVEVVITGPTPEWAEDLAQLLVEERLAACVHIVPETRAVYRWEDEINDDPESRLQVHTRADLVPELSRRVCELHSYDVPCVLALPIVGGLPAYLDWIVATTREPAPTA</sequence>
<evidence type="ECO:0000256" key="1">
    <source>
        <dbReference type="ARBA" id="ARBA00010169"/>
    </source>
</evidence>
<dbReference type="Pfam" id="PF03091">
    <property type="entry name" value="CutA1"/>
    <property type="match status" value="1"/>
</dbReference>
<dbReference type="Gene3D" id="3.30.70.120">
    <property type="match status" value="1"/>
</dbReference>
<dbReference type="OrthoDB" id="37622at2"/>
<comment type="caution">
    <text evidence="2">The sequence shown here is derived from an EMBL/GenBank/DDBJ whole genome shotgun (WGS) entry which is preliminary data.</text>
</comment>
<dbReference type="RefSeq" id="WP_009482490.1">
    <property type="nucleotide sequence ID" value="NZ_BAFE01000053.1"/>
</dbReference>
<dbReference type="GO" id="GO:0010038">
    <property type="term" value="P:response to metal ion"/>
    <property type="evidence" value="ECO:0007669"/>
    <property type="project" value="InterPro"/>
</dbReference>
<dbReference type="Proteomes" id="UP000004367">
    <property type="component" value="Unassembled WGS sequence"/>
</dbReference>
<dbReference type="PANTHER" id="PTHR23419:SF8">
    <property type="entry name" value="FI09726P"/>
    <property type="match status" value="1"/>
</dbReference>
<organism evidence="2 3">
    <name type="scientific">Mobilicoccus pelagius NBRC 104925</name>
    <dbReference type="NCBI Taxonomy" id="1089455"/>
    <lineage>
        <taxon>Bacteria</taxon>
        <taxon>Bacillati</taxon>
        <taxon>Actinomycetota</taxon>
        <taxon>Actinomycetes</taxon>
        <taxon>Micrococcales</taxon>
        <taxon>Dermatophilaceae</taxon>
        <taxon>Mobilicoccus</taxon>
    </lineage>
</organism>
<dbReference type="AlphaFoldDB" id="H5US84"/>
<gene>
    <name evidence="2" type="primary">cutA</name>
    <name evidence="2" type="ORF">MOPEL_074_00790</name>
</gene>
<dbReference type="InterPro" id="IPR011322">
    <property type="entry name" value="N-reg_PII-like_a/b"/>
</dbReference>
<keyword evidence="3" id="KW-1185">Reference proteome</keyword>
<dbReference type="InterPro" id="IPR015867">
    <property type="entry name" value="N-reg_PII/ATP_PRibTrfase_C"/>
</dbReference>
<dbReference type="InterPro" id="IPR004323">
    <property type="entry name" value="Ion_tolerance_CutA"/>
</dbReference>
<dbReference type="GO" id="GO:0005507">
    <property type="term" value="F:copper ion binding"/>
    <property type="evidence" value="ECO:0007669"/>
    <property type="project" value="TreeGrafter"/>
</dbReference>
<reference evidence="2 3" key="1">
    <citation type="submission" date="2012-02" db="EMBL/GenBank/DDBJ databases">
        <title>Whole genome shotgun sequence of Mobilicoccus pelagius NBRC 104925.</title>
        <authorList>
            <person name="Yoshida Y."/>
            <person name="Hosoyama A."/>
            <person name="Tsuchikane K."/>
            <person name="Katsumata H."/>
            <person name="Yamazaki S."/>
            <person name="Fujita N."/>
        </authorList>
    </citation>
    <scope>NUCLEOTIDE SEQUENCE [LARGE SCALE GENOMIC DNA]</scope>
    <source>
        <strain evidence="2 3">NBRC 104925</strain>
    </source>
</reference>
<dbReference type="EMBL" id="BAFE01000053">
    <property type="protein sequence ID" value="GAB48592.1"/>
    <property type="molecule type" value="Genomic_DNA"/>
</dbReference>
<comment type="similarity">
    <text evidence="1">Belongs to the CutA family.</text>
</comment>
<dbReference type="SUPFAM" id="SSF54913">
    <property type="entry name" value="GlnB-like"/>
    <property type="match status" value="1"/>
</dbReference>